<protein>
    <submittedName>
        <fullName evidence="1">Uncharacterized protein</fullName>
    </submittedName>
</protein>
<proteinExistence type="predicted"/>
<dbReference type="EMBL" id="BPLQ01014521">
    <property type="protein sequence ID" value="GIY80567.1"/>
    <property type="molecule type" value="Genomic_DNA"/>
</dbReference>
<name>A0AAV4WD43_9ARAC</name>
<gene>
    <name evidence="1" type="ORF">CDAR_433451</name>
</gene>
<dbReference type="AlphaFoldDB" id="A0AAV4WD43"/>
<dbReference type="Proteomes" id="UP001054837">
    <property type="component" value="Unassembled WGS sequence"/>
</dbReference>
<sequence>MLLDEKAALPFKDAGFPFMNQNFEHTHSPHHTSKTSFHFRIVVQCHARIRTRGRGCPKHVQSVQQDDVCEMLLTCAATATSITTHAKVTEVFDVH</sequence>
<organism evidence="1 2">
    <name type="scientific">Caerostris darwini</name>
    <dbReference type="NCBI Taxonomy" id="1538125"/>
    <lineage>
        <taxon>Eukaryota</taxon>
        <taxon>Metazoa</taxon>
        <taxon>Ecdysozoa</taxon>
        <taxon>Arthropoda</taxon>
        <taxon>Chelicerata</taxon>
        <taxon>Arachnida</taxon>
        <taxon>Araneae</taxon>
        <taxon>Araneomorphae</taxon>
        <taxon>Entelegynae</taxon>
        <taxon>Araneoidea</taxon>
        <taxon>Araneidae</taxon>
        <taxon>Caerostris</taxon>
    </lineage>
</organism>
<evidence type="ECO:0000313" key="2">
    <source>
        <dbReference type="Proteomes" id="UP001054837"/>
    </source>
</evidence>
<accession>A0AAV4WD43</accession>
<keyword evidence="2" id="KW-1185">Reference proteome</keyword>
<comment type="caution">
    <text evidence="1">The sequence shown here is derived from an EMBL/GenBank/DDBJ whole genome shotgun (WGS) entry which is preliminary data.</text>
</comment>
<reference evidence="1 2" key="1">
    <citation type="submission" date="2021-06" db="EMBL/GenBank/DDBJ databases">
        <title>Caerostris darwini draft genome.</title>
        <authorList>
            <person name="Kono N."/>
            <person name="Arakawa K."/>
        </authorList>
    </citation>
    <scope>NUCLEOTIDE SEQUENCE [LARGE SCALE GENOMIC DNA]</scope>
</reference>
<evidence type="ECO:0000313" key="1">
    <source>
        <dbReference type="EMBL" id="GIY80567.1"/>
    </source>
</evidence>